<comment type="caution">
    <text evidence="1">The sequence shown here is derived from an EMBL/GenBank/DDBJ whole genome shotgun (WGS) entry which is preliminary data.</text>
</comment>
<accession>A0A8H6E752</accession>
<proteinExistence type="predicted"/>
<reference evidence="1 2" key="1">
    <citation type="submission" date="2019-04" db="EMBL/GenBank/DDBJ databases">
        <title>Aspergillus burnettii sp. nov., novel species from soil in southeast Queensland.</title>
        <authorList>
            <person name="Gilchrist C.L.M."/>
            <person name="Pitt J.I."/>
            <person name="Lange L."/>
            <person name="Lacey H.J."/>
            <person name="Vuong D."/>
            <person name="Midgley D.J."/>
            <person name="Greenfield P."/>
            <person name="Bradbury M."/>
            <person name="Lacey E."/>
            <person name="Busk P.K."/>
            <person name="Pilgaard B."/>
            <person name="Chooi Y.H."/>
            <person name="Piggott A.M."/>
        </authorList>
    </citation>
    <scope>NUCLEOTIDE SEQUENCE [LARGE SCALE GENOMIC DNA]</scope>
    <source>
        <strain evidence="1 2">FRR 5400</strain>
    </source>
</reference>
<protein>
    <submittedName>
        <fullName evidence="1">Uncharacterized protein</fullName>
    </submittedName>
</protein>
<sequence length="116" mass="12523">MSQQVGFSFQEDSLLLSTTGRLLKALSDANVDVLAVTAAIQLGKSLPTNQTQQSIAYNAVGKRDANRSAFLVKGLNAEWVYDHVAQELCQTRAWCATCYSKHLATSQAWPACATTG</sequence>
<dbReference type="EMBL" id="SPNV01000085">
    <property type="protein sequence ID" value="KAF5861974.1"/>
    <property type="molecule type" value="Genomic_DNA"/>
</dbReference>
<gene>
    <name evidence="1" type="ORF">ETB97_012297</name>
</gene>
<dbReference type="Proteomes" id="UP000541154">
    <property type="component" value="Unassembled WGS sequence"/>
</dbReference>
<dbReference type="AlphaFoldDB" id="A0A8H6E752"/>
<keyword evidence="2" id="KW-1185">Reference proteome</keyword>
<evidence type="ECO:0000313" key="2">
    <source>
        <dbReference type="Proteomes" id="UP000541154"/>
    </source>
</evidence>
<evidence type="ECO:0000313" key="1">
    <source>
        <dbReference type="EMBL" id="KAF5861974.1"/>
    </source>
</evidence>
<name>A0A8H6E752_PETAA</name>
<organism evidence="1 2">
    <name type="scientific">Petromyces alliaceus</name>
    <name type="common">Aspergillus alliaceus</name>
    <dbReference type="NCBI Taxonomy" id="209559"/>
    <lineage>
        <taxon>Eukaryota</taxon>
        <taxon>Fungi</taxon>
        <taxon>Dikarya</taxon>
        <taxon>Ascomycota</taxon>
        <taxon>Pezizomycotina</taxon>
        <taxon>Eurotiomycetes</taxon>
        <taxon>Eurotiomycetidae</taxon>
        <taxon>Eurotiales</taxon>
        <taxon>Aspergillaceae</taxon>
        <taxon>Aspergillus</taxon>
        <taxon>Aspergillus subgen. Circumdati</taxon>
    </lineage>
</organism>